<keyword evidence="2" id="KW-1185">Reference proteome</keyword>
<reference evidence="1" key="2">
    <citation type="submission" date="2019-07" db="EMBL/GenBank/DDBJ databases">
        <authorList>
            <person name="Seetharam A."/>
            <person name="Woodhouse M."/>
            <person name="Cannon E."/>
        </authorList>
    </citation>
    <scope>NUCLEOTIDE SEQUENCE [LARGE SCALE GENOMIC DNA]</scope>
    <source>
        <strain evidence="1">cv. B73</strain>
    </source>
</reference>
<protein>
    <submittedName>
        <fullName evidence="1">Uncharacterized protein</fullName>
    </submittedName>
</protein>
<evidence type="ECO:0000313" key="1">
    <source>
        <dbReference type="EnsemblPlants" id="Zm00001eb379650_P001"/>
    </source>
</evidence>
<reference evidence="2" key="1">
    <citation type="journal article" date="2009" name="Science">
        <title>The B73 maize genome: complexity, diversity, and dynamics.</title>
        <authorList>
            <person name="Schnable P.S."/>
            <person name="Ware D."/>
            <person name="Fulton R.S."/>
            <person name="Stein J.C."/>
            <person name="Wei F."/>
            <person name="Pasternak S."/>
            <person name="Liang C."/>
            <person name="Zhang J."/>
            <person name="Fulton L."/>
            <person name="Graves T.A."/>
            <person name="Minx P."/>
            <person name="Reily A.D."/>
            <person name="Courtney L."/>
            <person name="Kruchowski S.S."/>
            <person name="Tomlinson C."/>
            <person name="Strong C."/>
            <person name="Delehaunty K."/>
            <person name="Fronick C."/>
            <person name="Courtney B."/>
            <person name="Rock S.M."/>
            <person name="Belter E."/>
            <person name="Du F."/>
            <person name="Kim K."/>
            <person name="Abbott R.M."/>
            <person name="Cotton M."/>
            <person name="Levy A."/>
            <person name="Marchetto P."/>
            <person name="Ochoa K."/>
            <person name="Jackson S.M."/>
            <person name="Gillam B."/>
            <person name="Chen W."/>
            <person name="Yan L."/>
            <person name="Higginbotham J."/>
            <person name="Cardenas M."/>
            <person name="Waligorski J."/>
            <person name="Applebaum E."/>
            <person name="Phelps L."/>
            <person name="Falcone J."/>
            <person name="Kanchi K."/>
            <person name="Thane T."/>
            <person name="Scimone A."/>
            <person name="Thane N."/>
            <person name="Henke J."/>
            <person name="Wang T."/>
            <person name="Ruppert J."/>
            <person name="Shah N."/>
            <person name="Rotter K."/>
            <person name="Hodges J."/>
            <person name="Ingenthron E."/>
            <person name="Cordes M."/>
            <person name="Kohlberg S."/>
            <person name="Sgro J."/>
            <person name="Delgado B."/>
            <person name="Mead K."/>
            <person name="Chinwalla A."/>
            <person name="Leonard S."/>
            <person name="Crouse K."/>
            <person name="Collura K."/>
            <person name="Kudrna D."/>
            <person name="Currie J."/>
            <person name="He R."/>
            <person name="Angelova A."/>
            <person name="Rajasekar S."/>
            <person name="Mueller T."/>
            <person name="Lomeli R."/>
            <person name="Scara G."/>
            <person name="Ko A."/>
            <person name="Delaney K."/>
            <person name="Wissotski M."/>
            <person name="Lopez G."/>
            <person name="Campos D."/>
            <person name="Braidotti M."/>
            <person name="Ashley E."/>
            <person name="Golser W."/>
            <person name="Kim H."/>
            <person name="Lee S."/>
            <person name="Lin J."/>
            <person name="Dujmic Z."/>
            <person name="Kim W."/>
            <person name="Talag J."/>
            <person name="Zuccolo A."/>
            <person name="Fan C."/>
            <person name="Sebastian A."/>
            <person name="Kramer M."/>
            <person name="Spiegel L."/>
            <person name="Nascimento L."/>
            <person name="Zutavern T."/>
            <person name="Miller B."/>
            <person name="Ambroise C."/>
            <person name="Muller S."/>
            <person name="Spooner W."/>
            <person name="Narechania A."/>
            <person name="Ren L."/>
            <person name="Wei S."/>
            <person name="Kumari S."/>
            <person name="Faga B."/>
            <person name="Levy M.J."/>
            <person name="McMahan L."/>
            <person name="Van Buren P."/>
            <person name="Vaughn M.W."/>
            <person name="Ying K."/>
            <person name="Yeh C.-T."/>
            <person name="Emrich S.J."/>
            <person name="Jia Y."/>
            <person name="Kalyanaraman A."/>
            <person name="Hsia A.-P."/>
            <person name="Barbazuk W.B."/>
            <person name="Baucom R.S."/>
            <person name="Brutnell T.P."/>
            <person name="Carpita N.C."/>
            <person name="Chaparro C."/>
            <person name="Chia J.-M."/>
            <person name="Deragon J.-M."/>
            <person name="Estill J.C."/>
            <person name="Fu Y."/>
            <person name="Jeddeloh J.A."/>
            <person name="Han Y."/>
            <person name="Lee H."/>
            <person name="Li P."/>
            <person name="Lisch D.R."/>
            <person name="Liu S."/>
            <person name="Liu Z."/>
            <person name="Nagel D.H."/>
            <person name="McCann M.C."/>
            <person name="SanMiguel P."/>
            <person name="Myers A.M."/>
            <person name="Nettleton D."/>
            <person name="Nguyen J."/>
            <person name="Penning B.W."/>
            <person name="Ponnala L."/>
            <person name="Schneider K.L."/>
            <person name="Schwartz D.C."/>
            <person name="Sharma A."/>
            <person name="Soderlund C."/>
            <person name="Springer N.M."/>
            <person name="Sun Q."/>
            <person name="Wang H."/>
            <person name="Waterman M."/>
            <person name="Westerman R."/>
            <person name="Wolfgruber T.K."/>
            <person name="Yang L."/>
            <person name="Yu Y."/>
            <person name="Zhang L."/>
            <person name="Zhou S."/>
            <person name="Zhu Q."/>
            <person name="Bennetzen J.L."/>
            <person name="Dawe R.K."/>
            <person name="Jiang J."/>
            <person name="Jiang N."/>
            <person name="Presting G.G."/>
            <person name="Wessler S.R."/>
            <person name="Aluru S."/>
            <person name="Martienssen R.A."/>
            <person name="Clifton S.W."/>
            <person name="McCombie W.R."/>
            <person name="Wing R.A."/>
            <person name="Wilson R.K."/>
        </authorList>
    </citation>
    <scope>NUCLEOTIDE SEQUENCE [LARGE SCALE GENOMIC DNA]</scope>
    <source>
        <strain evidence="2">cv. B73</strain>
    </source>
</reference>
<sequence>MYLATLVFNLSCSSGNADMPTGNTRYYQAGHSSIHGPLPHFCNNPLHCIQVPQIHVPHQEFIGNNVFIDNNVMHGLNPSITGLHVHPRMLALPFNVDRTFRHPD</sequence>
<name>A0A804R560_MAIZE</name>
<organism evidence="1 2">
    <name type="scientific">Zea mays</name>
    <name type="common">Maize</name>
    <dbReference type="NCBI Taxonomy" id="4577"/>
    <lineage>
        <taxon>Eukaryota</taxon>
        <taxon>Viridiplantae</taxon>
        <taxon>Streptophyta</taxon>
        <taxon>Embryophyta</taxon>
        <taxon>Tracheophyta</taxon>
        <taxon>Spermatophyta</taxon>
        <taxon>Magnoliopsida</taxon>
        <taxon>Liliopsida</taxon>
        <taxon>Poales</taxon>
        <taxon>Poaceae</taxon>
        <taxon>PACMAD clade</taxon>
        <taxon>Panicoideae</taxon>
        <taxon>Andropogonodae</taxon>
        <taxon>Andropogoneae</taxon>
        <taxon>Tripsacinae</taxon>
        <taxon>Zea</taxon>
    </lineage>
</organism>
<proteinExistence type="predicted"/>
<reference evidence="1" key="3">
    <citation type="submission" date="2021-05" db="UniProtKB">
        <authorList>
            <consortium name="EnsemblPlants"/>
        </authorList>
    </citation>
    <scope>IDENTIFICATION</scope>
    <source>
        <strain evidence="1">cv. B73</strain>
    </source>
</reference>
<dbReference type="InParanoid" id="A0A804R560"/>
<dbReference type="AlphaFoldDB" id="A0A804R560"/>
<accession>A0A804R560</accession>
<dbReference type="Gramene" id="Zm00001eb379650_T001">
    <property type="protein sequence ID" value="Zm00001eb379650_P001"/>
    <property type="gene ID" value="Zm00001eb379650"/>
</dbReference>
<dbReference type="Proteomes" id="UP000007305">
    <property type="component" value="Chromosome 9"/>
</dbReference>
<evidence type="ECO:0000313" key="2">
    <source>
        <dbReference type="Proteomes" id="UP000007305"/>
    </source>
</evidence>
<dbReference type="EnsemblPlants" id="Zm00001eb379650_T001">
    <property type="protein sequence ID" value="Zm00001eb379650_P001"/>
    <property type="gene ID" value="Zm00001eb379650"/>
</dbReference>